<comment type="function">
    <text evidence="1">The GINS complex plays an essential role in the initiation of DNA replication.</text>
</comment>
<dbReference type="InterPro" id="IPR055221">
    <property type="entry name" value="PSF3_N"/>
</dbReference>
<evidence type="ECO:0000256" key="1">
    <source>
        <dbReference type="RuleBase" id="RU367161"/>
    </source>
</evidence>
<dbReference type="AlphaFoldDB" id="A0A2H9TL32"/>
<organism evidence="3 4">
    <name type="scientific">Paramicrosporidium saccamoebae</name>
    <dbReference type="NCBI Taxonomy" id="1246581"/>
    <lineage>
        <taxon>Eukaryota</taxon>
        <taxon>Fungi</taxon>
        <taxon>Fungi incertae sedis</taxon>
        <taxon>Cryptomycota</taxon>
        <taxon>Cryptomycota incertae sedis</taxon>
        <taxon>Paramicrosporidium</taxon>
    </lineage>
</organism>
<dbReference type="PANTHER" id="PTHR22768">
    <property type="entry name" value="DNA REPLICATION COMPLEX GINS PROTEIN PSF3"/>
    <property type="match status" value="1"/>
</dbReference>
<dbReference type="GO" id="GO:1902975">
    <property type="term" value="P:mitotic DNA replication initiation"/>
    <property type="evidence" value="ECO:0007669"/>
    <property type="project" value="TreeGrafter"/>
</dbReference>
<dbReference type="EMBL" id="MTSL01000124">
    <property type="protein sequence ID" value="PJF18442.1"/>
    <property type="molecule type" value="Genomic_DNA"/>
</dbReference>
<dbReference type="Gene3D" id="1.20.58.2050">
    <property type="match status" value="1"/>
</dbReference>
<evidence type="ECO:0000313" key="3">
    <source>
        <dbReference type="EMBL" id="PJF18442.1"/>
    </source>
</evidence>
<keyword evidence="1" id="KW-0539">Nucleus</keyword>
<dbReference type="CDD" id="cd11713">
    <property type="entry name" value="GINS_A_psf3"/>
    <property type="match status" value="1"/>
</dbReference>
<dbReference type="PANTHER" id="PTHR22768:SF0">
    <property type="entry name" value="DNA REPLICATION COMPLEX GINS PROTEIN PSF3"/>
    <property type="match status" value="1"/>
</dbReference>
<dbReference type="GO" id="GO:0000811">
    <property type="term" value="C:GINS complex"/>
    <property type="evidence" value="ECO:0007669"/>
    <property type="project" value="UniProtKB-UniRule"/>
</dbReference>
<evidence type="ECO:0000313" key="4">
    <source>
        <dbReference type="Proteomes" id="UP000240830"/>
    </source>
</evidence>
<feature type="domain" description="DNA replication complex GINS protein PSF3 N-terminal" evidence="2">
    <location>
        <begin position="4"/>
        <end position="60"/>
    </location>
</feature>
<keyword evidence="4" id="KW-1185">Reference proteome</keyword>
<sequence>MVYFDLHDILCEEQPVKLLFTQDVPWTGQLALSDDTVSTDTLIPRGTVLQMPLWLARSLHTTGLANILAPRQFSTRMRADLAADATAVNLRDLATYWYRLGAKMAGILPAENIPRVMAAALAGRLIFLGRAIFAPSEGSKDPHQTIFGGANSGLATLDHTEQAIYTATIAARKDTDGWASRSNTLLKPLDLYNELKY</sequence>
<dbReference type="InterPro" id="IPR010492">
    <property type="entry name" value="GINS_Psf3"/>
</dbReference>
<dbReference type="OrthoDB" id="10251744at2759"/>
<comment type="similarity">
    <text evidence="1">Belongs to the GINS3/PSF3 family.</text>
</comment>
<keyword evidence="1" id="KW-0235">DNA replication</keyword>
<dbReference type="InterPro" id="IPR036224">
    <property type="entry name" value="GINS_bundle-like_dom_sf"/>
</dbReference>
<proteinExistence type="inferred from homology"/>
<reference evidence="3 4" key="1">
    <citation type="submission" date="2016-10" db="EMBL/GenBank/DDBJ databases">
        <title>The genome of Paramicrosporidium saccamoebae is the missing link in understanding Cryptomycota and Microsporidia evolution.</title>
        <authorList>
            <person name="Quandt C.A."/>
            <person name="Beaudet D."/>
            <person name="Corsaro D."/>
            <person name="Michel R."/>
            <person name="Corradi N."/>
            <person name="James T."/>
        </authorList>
    </citation>
    <scope>NUCLEOTIDE SEQUENCE [LARGE SCALE GENOMIC DNA]</scope>
    <source>
        <strain evidence="3 4">KSL3</strain>
    </source>
</reference>
<dbReference type="Proteomes" id="UP000240830">
    <property type="component" value="Unassembled WGS sequence"/>
</dbReference>
<accession>A0A2H9TL32</accession>
<dbReference type="Pfam" id="PF22466">
    <property type="entry name" value="PSF3_N"/>
    <property type="match status" value="1"/>
</dbReference>
<comment type="subunit">
    <text evidence="1">Component of the GINS complex.</text>
</comment>
<dbReference type="CDD" id="cd21693">
    <property type="entry name" value="GINS_B_Psf3"/>
    <property type="match status" value="1"/>
</dbReference>
<protein>
    <recommendedName>
        <fullName evidence="1">DNA replication complex GINS protein PSF3</fullName>
    </recommendedName>
</protein>
<name>A0A2H9TL32_9FUNG</name>
<dbReference type="SUPFAM" id="SSF160059">
    <property type="entry name" value="PriA/YqbF domain"/>
    <property type="match status" value="1"/>
</dbReference>
<comment type="caution">
    <text evidence="3">The sequence shown here is derived from an EMBL/GenBank/DDBJ whole genome shotgun (WGS) entry which is preliminary data.</text>
</comment>
<dbReference type="STRING" id="1246581.A0A2H9TL32"/>
<evidence type="ECO:0000259" key="2">
    <source>
        <dbReference type="Pfam" id="PF22466"/>
    </source>
</evidence>
<gene>
    <name evidence="3" type="ORF">PSACC_01739</name>
</gene>
<dbReference type="SUPFAM" id="SSF158573">
    <property type="entry name" value="GINS helical bundle-like"/>
    <property type="match status" value="1"/>
</dbReference>
<comment type="subcellular location">
    <subcellularLocation>
        <location evidence="1">Nucleus</location>
    </subcellularLocation>
</comment>
<dbReference type="InterPro" id="IPR038437">
    <property type="entry name" value="GINS_Psf3_sf"/>
</dbReference>